<keyword evidence="3" id="KW-1185">Reference proteome</keyword>
<dbReference type="EMBL" id="CAJHIA010000010">
    <property type="protein sequence ID" value="CAD6443569.1"/>
    <property type="molecule type" value="Genomic_DNA"/>
</dbReference>
<accession>A0A8H2VRC2</accession>
<evidence type="ECO:0000256" key="1">
    <source>
        <dbReference type="SAM" id="MobiDB-lite"/>
    </source>
</evidence>
<dbReference type="AlphaFoldDB" id="A0A8H2VRC2"/>
<feature type="compositionally biased region" description="Polar residues" evidence="1">
    <location>
        <begin position="424"/>
        <end position="444"/>
    </location>
</feature>
<feature type="compositionally biased region" description="Polar residues" evidence="1">
    <location>
        <begin position="295"/>
        <end position="304"/>
    </location>
</feature>
<comment type="caution">
    <text evidence="2">The sequence shown here is derived from an EMBL/GenBank/DDBJ whole genome shotgun (WGS) entry which is preliminary data.</text>
</comment>
<dbReference type="OrthoDB" id="3542911at2759"/>
<feature type="region of interest" description="Disordered" evidence="1">
    <location>
        <begin position="339"/>
        <end position="358"/>
    </location>
</feature>
<feature type="compositionally biased region" description="Acidic residues" evidence="1">
    <location>
        <begin position="479"/>
        <end position="490"/>
    </location>
</feature>
<feature type="compositionally biased region" description="Polar residues" evidence="1">
    <location>
        <begin position="516"/>
        <end position="535"/>
    </location>
</feature>
<feature type="region of interest" description="Disordered" evidence="1">
    <location>
        <begin position="257"/>
        <end position="304"/>
    </location>
</feature>
<feature type="compositionally biased region" description="Polar residues" evidence="1">
    <location>
        <begin position="27"/>
        <end position="36"/>
    </location>
</feature>
<proteinExistence type="predicted"/>
<sequence length="639" mass="72005">MATSTANAERELEPSISVAAPTGDAASPTTLANEASASMPEKDHDDILIYEPRLKVMKRFLKTECVLITQIIEENSQNTDLDAIAILEKASEAVMRLGITHSARDCWIYWSQMGRKQSVIARDWPPESEDVDEEVMAFDRIRRAPDAVMLLTVPATKASELLPKEQKEHLYEVIKMMESSQYGMPVETFWSKVEEAMKQAGYVDGRHKQREYWEEDGRQEFAYDERPRFIRRIQKTTTKQTGFTIPKSPANRIRLSARRNNLRPGVMSADFSIQENKSKKRRSDSDEYQPKRGQKPQTATDMVTYQKSRYREKDYTAKNADDHPLELIIPSTGEKFTSYNRVPEYPEPSASPSLPNGPFLFEAAQQIGLPALPAPTSPISERPVKRARLSIEQAPDRESTPIWDTAEEILGLFGPETPQRRNSADSQNVTDYNSDENSMSVPNSRTRRPVITMRREEPAVVPSDTGAIGFRSSKTPSLIEDDSTVSDETIDVPQRPQTISTNSNISATPTLIADNPATSDEQMVGNSHPSQSTPTDGIETDDTILKAILQKKLEQANSEISNLQTNLLESRGEKADTEKRIVVVDSDIENLIMMRDALRKSQADNMTEIERLEEEIKEKEGSKEEFEEGMTKVLNRASK</sequence>
<name>A0A8H2VRC2_9HELO</name>
<dbReference type="Proteomes" id="UP000624404">
    <property type="component" value="Unassembled WGS sequence"/>
</dbReference>
<feature type="region of interest" description="Disordered" evidence="1">
    <location>
        <begin position="413"/>
        <end position="538"/>
    </location>
</feature>
<evidence type="ECO:0000313" key="2">
    <source>
        <dbReference type="EMBL" id="CAD6443569.1"/>
    </source>
</evidence>
<gene>
    <name evidence="2" type="ORF">SCLTRI_LOCUS3361</name>
</gene>
<feature type="compositionally biased region" description="Polar residues" evidence="1">
    <location>
        <begin position="495"/>
        <end position="509"/>
    </location>
</feature>
<evidence type="ECO:0000313" key="3">
    <source>
        <dbReference type="Proteomes" id="UP000624404"/>
    </source>
</evidence>
<reference evidence="2" key="1">
    <citation type="submission" date="2020-10" db="EMBL/GenBank/DDBJ databases">
        <authorList>
            <person name="Kusch S."/>
        </authorList>
    </citation>
    <scope>NUCLEOTIDE SEQUENCE</scope>
    <source>
        <strain evidence="2">SwB9</strain>
    </source>
</reference>
<protein>
    <submittedName>
        <fullName evidence="2">5e676f6e-c437-4f1c-96c7-335600df86e4</fullName>
    </submittedName>
</protein>
<organism evidence="2 3">
    <name type="scientific">Sclerotinia trifoliorum</name>
    <dbReference type="NCBI Taxonomy" id="28548"/>
    <lineage>
        <taxon>Eukaryota</taxon>
        <taxon>Fungi</taxon>
        <taxon>Dikarya</taxon>
        <taxon>Ascomycota</taxon>
        <taxon>Pezizomycotina</taxon>
        <taxon>Leotiomycetes</taxon>
        <taxon>Helotiales</taxon>
        <taxon>Sclerotiniaceae</taxon>
        <taxon>Sclerotinia</taxon>
    </lineage>
</organism>
<feature type="region of interest" description="Disordered" evidence="1">
    <location>
        <begin position="1"/>
        <end position="39"/>
    </location>
</feature>
<feature type="region of interest" description="Disordered" evidence="1">
    <location>
        <begin position="617"/>
        <end position="639"/>
    </location>
</feature>